<reference evidence="2 3" key="1">
    <citation type="journal article" date="2024" name="G3 (Bethesda)">
        <title>Genome assembly of Hibiscus sabdariffa L. provides insights into metabolisms of medicinal natural products.</title>
        <authorList>
            <person name="Kim T."/>
        </authorList>
    </citation>
    <scope>NUCLEOTIDE SEQUENCE [LARGE SCALE GENOMIC DNA]</scope>
    <source>
        <strain evidence="2">TK-2024</strain>
        <tissue evidence="2">Old leaves</tissue>
    </source>
</reference>
<sequence>MEPPLPLACCCTGANDHNLHGQHHTSPASDPASSSPPKHLGQLLIFTIKSGLFAPHNVKGRLVTIRRHPSILPRYPTPKWEVETSGDPSRNFEAE</sequence>
<proteinExistence type="predicted"/>
<evidence type="ECO:0000313" key="2">
    <source>
        <dbReference type="EMBL" id="KAK8592881.1"/>
    </source>
</evidence>
<gene>
    <name evidence="2" type="ORF">V6N12_044974</name>
</gene>
<evidence type="ECO:0000256" key="1">
    <source>
        <dbReference type="SAM" id="MobiDB-lite"/>
    </source>
</evidence>
<feature type="compositionally biased region" description="Low complexity" evidence="1">
    <location>
        <begin position="26"/>
        <end position="37"/>
    </location>
</feature>
<feature type="region of interest" description="Disordered" evidence="1">
    <location>
        <begin position="16"/>
        <end position="39"/>
    </location>
</feature>
<keyword evidence="3" id="KW-1185">Reference proteome</keyword>
<feature type="region of interest" description="Disordered" evidence="1">
    <location>
        <begin position="74"/>
        <end position="95"/>
    </location>
</feature>
<dbReference type="EMBL" id="JBBPBM010000003">
    <property type="protein sequence ID" value="KAK8592881.1"/>
    <property type="molecule type" value="Genomic_DNA"/>
</dbReference>
<accession>A0ABR2G1F1</accession>
<evidence type="ECO:0000313" key="3">
    <source>
        <dbReference type="Proteomes" id="UP001472677"/>
    </source>
</evidence>
<organism evidence="2 3">
    <name type="scientific">Hibiscus sabdariffa</name>
    <name type="common">roselle</name>
    <dbReference type="NCBI Taxonomy" id="183260"/>
    <lineage>
        <taxon>Eukaryota</taxon>
        <taxon>Viridiplantae</taxon>
        <taxon>Streptophyta</taxon>
        <taxon>Embryophyta</taxon>
        <taxon>Tracheophyta</taxon>
        <taxon>Spermatophyta</taxon>
        <taxon>Magnoliopsida</taxon>
        <taxon>eudicotyledons</taxon>
        <taxon>Gunneridae</taxon>
        <taxon>Pentapetalae</taxon>
        <taxon>rosids</taxon>
        <taxon>malvids</taxon>
        <taxon>Malvales</taxon>
        <taxon>Malvaceae</taxon>
        <taxon>Malvoideae</taxon>
        <taxon>Hibiscus</taxon>
    </lineage>
</organism>
<name>A0ABR2G1F1_9ROSI</name>
<dbReference type="Proteomes" id="UP001472677">
    <property type="component" value="Unassembled WGS sequence"/>
</dbReference>
<protein>
    <submittedName>
        <fullName evidence="2">Uncharacterized protein</fullName>
    </submittedName>
</protein>
<comment type="caution">
    <text evidence="2">The sequence shown here is derived from an EMBL/GenBank/DDBJ whole genome shotgun (WGS) entry which is preliminary data.</text>
</comment>